<dbReference type="GO" id="GO:0006631">
    <property type="term" value="P:fatty acid metabolic process"/>
    <property type="evidence" value="ECO:0007669"/>
    <property type="project" value="TreeGrafter"/>
</dbReference>
<dbReference type="GO" id="GO:0031956">
    <property type="term" value="F:medium-chain fatty acid-CoA ligase activity"/>
    <property type="evidence" value="ECO:0007669"/>
    <property type="project" value="TreeGrafter"/>
</dbReference>
<feature type="domain" description="AMP-binding enzyme C-terminal" evidence="3">
    <location>
        <begin position="435"/>
        <end position="511"/>
    </location>
</feature>
<dbReference type="Gene3D" id="3.40.50.12780">
    <property type="entry name" value="N-terminal domain of ligase-like"/>
    <property type="match status" value="1"/>
</dbReference>
<dbReference type="Pfam" id="PF00501">
    <property type="entry name" value="AMP-binding"/>
    <property type="match status" value="1"/>
</dbReference>
<evidence type="ECO:0000256" key="1">
    <source>
        <dbReference type="ARBA" id="ARBA00006432"/>
    </source>
</evidence>
<dbReference type="PROSITE" id="PS00455">
    <property type="entry name" value="AMP_BINDING"/>
    <property type="match status" value="1"/>
</dbReference>
<dbReference type="InterPro" id="IPR045851">
    <property type="entry name" value="AMP-bd_C_sf"/>
</dbReference>
<dbReference type="InterPro" id="IPR020845">
    <property type="entry name" value="AMP-binding_CS"/>
</dbReference>
<reference evidence="4" key="1">
    <citation type="journal article" date="2019" name="G3 (Bethesda)">
        <title>Genome Assemblies of Two Rare Opportunistic Yeast Pathogens: Diutina rugosa (syn. Candida rugosa) and Trichomonascus ciferrii (syn. Candida ciferrii).</title>
        <authorList>
            <person name="Mixao V."/>
            <person name="Saus E."/>
            <person name="Hansen A.P."/>
            <person name="Lass-Florl C."/>
            <person name="Gabaldon T."/>
        </authorList>
    </citation>
    <scope>NUCLEOTIDE SEQUENCE</scope>
    <source>
        <strain evidence="4">CBS 4856</strain>
    </source>
</reference>
<dbReference type="PANTHER" id="PTHR43201">
    <property type="entry name" value="ACYL-COA SYNTHETASE"/>
    <property type="match status" value="1"/>
</dbReference>
<dbReference type="CDD" id="cd05941">
    <property type="entry name" value="MCS"/>
    <property type="match status" value="1"/>
</dbReference>
<comment type="caution">
    <text evidence="4">The sequence shown here is derived from an EMBL/GenBank/DDBJ whole genome shotgun (WGS) entry which is preliminary data.</text>
</comment>
<proteinExistence type="inferred from homology"/>
<dbReference type="PANTHER" id="PTHR43201:SF8">
    <property type="entry name" value="ACYL-COA SYNTHETASE FAMILY MEMBER 3"/>
    <property type="match status" value="1"/>
</dbReference>
<evidence type="ECO:0000259" key="2">
    <source>
        <dbReference type="Pfam" id="PF00501"/>
    </source>
</evidence>
<dbReference type="EMBL" id="SWFS01000346">
    <property type="protein sequence ID" value="KAA8909230.1"/>
    <property type="molecule type" value="Genomic_DNA"/>
</dbReference>
<evidence type="ECO:0000259" key="3">
    <source>
        <dbReference type="Pfam" id="PF13193"/>
    </source>
</evidence>
<gene>
    <name evidence="4" type="ORF">TRICI_004601</name>
</gene>
<dbReference type="InterPro" id="IPR025110">
    <property type="entry name" value="AMP-bd_C"/>
</dbReference>
<dbReference type="SUPFAM" id="SSF56801">
    <property type="entry name" value="Acetyl-CoA synthetase-like"/>
    <property type="match status" value="1"/>
</dbReference>
<feature type="domain" description="AMP-dependent synthetase/ligase" evidence="2">
    <location>
        <begin position="13"/>
        <end position="382"/>
    </location>
</feature>
<dbReference type="InterPro" id="IPR042099">
    <property type="entry name" value="ANL_N_sf"/>
</dbReference>
<accession>A0A642V6T4</accession>
<dbReference type="AlphaFoldDB" id="A0A642V6T4"/>
<evidence type="ECO:0000313" key="5">
    <source>
        <dbReference type="Proteomes" id="UP000761534"/>
    </source>
</evidence>
<sequence length="522" mass="57863">MTRLNHPLVTTLKGHPKDKVAIRHVPSGNSYTYGQLTEDIDQWRTILDKETGSNSEGQRIAIMGENSYQFVVPWLASMTLPNTIAMPLCTNHTTAEIEYQLENSRASLIVGQERFWDKIKQFESDKVKLLSFDQTDKQQVQPDDNYANSSGYMLYTSGTSGRPKGVVTPLDTFVAQAKALSQAWNINSSTNFLQTLPLHHVHGLLIATTLPLLAGGRVEFLFPFSPKAWVDRLLDESLPPINTYTAVPTIYSRIISYVESLDASTQERVAKAIGEHLKLAMCGSAALPQPLREGWDRITKGSLSLLERYGMTETGITLSQPLEPSQRINGSVGRPVPSVSCRLVDPEDGTVLYNSDQPGVPDHSLPAGEIELSGPVVFKEYWERPDATAETFTGDKQWFKTGDIAKVDEHGFLYIQGRASMDIIKSGGEKISALEIEREILGLPEIDECSVIGIPSEEWGEEVTAVVKLAKGVDIYEIQDLKKGLKGVLAGWKIPKRLIVVDAIPRNQMGKVNKKNLVKQYQ</sequence>
<protein>
    <recommendedName>
        <fullName evidence="6">AMP-dependent synthetase/ligase domain-containing protein</fullName>
    </recommendedName>
</protein>
<keyword evidence="5" id="KW-1185">Reference proteome</keyword>
<dbReference type="Gene3D" id="3.30.300.30">
    <property type="match status" value="1"/>
</dbReference>
<organism evidence="4 5">
    <name type="scientific">Trichomonascus ciferrii</name>
    <dbReference type="NCBI Taxonomy" id="44093"/>
    <lineage>
        <taxon>Eukaryota</taxon>
        <taxon>Fungi</taxon>
        <taxon>Dikarya</taxon>
        <taxon>Ascomycota</taxon>
        <taxon>Saccharomycotina</taxon>
        <taxon>Dipodascomycetes</taxon>
        <taxon>Dipodascales</taxon>
        <taxon>Trichomonascaceae</taxon>
        <taxon>Trichomonascus</taxon>
        <taxon>Trichomonascus ciferrii complex</taxon>
    </lineage>
</organism>
<dbReference type="Pfam" id="PF13193">
    <property type="entry name" value="AMP-binding_C"/>
    <property type="match status" value="1"/>
</dbReference>
<dbReference type="InterPro" id="IPR000873">
    <property type="entry name" value="AMP-dep_synth/lig_dom"/>
</dbReference>
<comment type="similarity">
    <text evidence="1">Belongs to the ATP-dependent AMP-binding enzyme family.</text>
</comment>
<evidence type="ECO:0008006" key="6">
    <source>
        <dbReference type="Google" id="ProtNLM"/>
    </source>
</evidence>
<name>A0A642V6T4_9ASCO</name>
<dbReference type="OrthoDB" id="2962993at2759"/>
<evidence type="ECO:0000313" key="4">
    <source>
        <dbReference type="EMBL" id="KAA8909230.1"/>
    </source>
</evidence>
<dbReference type="VEuPathDB" id="FungiDB:TRICI_004601"/>
<dbReference type="Proteomes" id="UP000761534">
    <property type="component" value="Unassembled WGS sequence"/>
</dbReference>